<evidence type="ECO:0000313" key="1">
    <source>
        <dbReference type="EMBL" id="GBM08561.1"/>
    </source>
</evidence>
<dbReference type="EMBL" id="BGPR01000258">
    <property type="protein sequence ID" value="GBM08561.1"/>
    <property type="molecule type" value="Genomic_DNA"/>
</dbReference>
<name>A0A4Y2CVP5_ARAVE</name>
<accession>A0A4Y2CVP5</accession>
<gene>
    <name evidence="1" type="ORF">AVEN_69777_1</name>
</gene>
<dbReference type="Proteomes" id="UP000499080">
    <property type="component" value="Unassembled WGS sequence"/>
</dbReference>
<sequence>MKETGLQVKSFIEASTNVIQPFTNGLSLSSMRNRYCRQFHSPQREIEEHPKQLSRRATEIPPCSFLSPKSLCPSLAVTGPLPSSQAPLCSLPSSNAPYRP</sequence>
<keyword evidence="2" id="KW-1185">Reference proteome</keyword>
<proteinExistence type="predicted"/>
<protein>
    <submittedName>
        <fullName evidence="1">Uncharacterized protein</fullName>
    </submittedName>
</protein>
<dbReference type="AlphaFoldDB" id="A0A4Y2CVP5"/>
<comment type="caution">
    <text evidence="1">The sequence shown here is derived from an EMBL/GenBank/DDBJ whole genome shotgun (WGS) entry which is preliminary data.</text>
</comment>
<evidence type="ECO:0000313" key="2">
    <source>
        <dbReference type="Proteomes" id="UP000499080"/>
    </source>
</evidence>
<reference evidence="1 2" key="1">
    <citation type="journal article" date="2019" name="Sci. Rep.">
        <title>Orb-weaving spider Araneus ventricosus genome elucidates the spidroin gene catalogue.</title>
        <authorList>
            <person name="Kono N."/>
            <person name="Nakamura H."/>
            <person name="Ohtoshi R."/>
            <person name="Moran D.A.P."/>
            <person name="Shinohara A."/>
            <person name="Yoshida Y."/>
            <person name="Fujiwara M."/>
            <person name="Mori M."/>
            <person name="Tomita M."/>
            <person name="Arakawa K."/>
        </authorList>
    </citation>
    <scope>NUCLEOTIDE SEQUENCE [LARGE SCALE GENOMIC DNA]</scope>
</reference>
<organism evidence="1 2">
    <name type="scientific">Araneus ventricosus</name>
    <name type="common">Orbweaver spider</name>
    <name type="synonym">Epeira ventricosa</name>
    <dbReference type="NCBI Taxonomy" id="182803"/>
    <lineage>
        <taxon>Eukaryota</taxon>
        <taxon>Metazoa</taxon>
        <taxon>Ecdysozoa</taxon>
        <taxon>Arthropoda</taxon>
        <taxon>Chelicerata</taxon>
        <taxon>Arachnida</taxon>
        <taxon>Araneae</taxon>
        <taxon>Araneomorphae</taxon>
        <taxon>Entelegynae</taxon>
        <taxon>Araneoidea</taxon>
        <taxon>Araneidae</taxon>
        <taxon>Araneus</taxon>
    </lineage>
</organism>